<evidence type="ECO:0000256" key="3">
    <source>
        <dbReference type="ARBA" id="ARBA00009714"/>
    </source>
</evidence>
<sequence length="2731" mass="297822">MPVWAFAKKSVKVFLNFTFGQFFSQPLDDSQIFITPSGVGCRDLYFNTEKINAVLAERGIPIIVCVAYVSELTICLPSSVEVSGVDFVVQALCGECTPGGDDALFNSMISSMTAAAFAAVKVAGGTTEWFHAHPTADVDDDADPEEFYDDDEVAEDSGGETKPGGLRYRIQQLFERLTSTAVKVDLDDETKNSFVDQESKERVAYMIDSIIAQTSVTLKKVNVRIECQLGLPGLNRASGIALNLAHLHVTNQQQPYQPHPTGDPNRPDEAGPSWMDQGNLVDSPKKERTGSDGWSWLWNWVGSRRADSASNSASAAAVATASAGSLSTMLHKSIRLEGLDLFWDLWDTKDQFDCAVSDNRLDQPEADVAEVSDTSFSPNRPNGLNTICPTEDNMVASAKLLTLSGTSTARVSLRCPLLSLTQAKPVGQASAIDVASADQATSWPSFEMRVHLDLGAIVACACPSQFYWLQLFVGQLSHIWQNYTKRKALVAYSERGSRPTSPESPLVTRSGRRQRVLQVVGNERLDSNQPSRLSRATASEEYRHLAHQLSESELVDLDLSGQNEDVPLVDSKLFWSCLTTAPDSAVASTTNETGGVRMPYYGNSRSSNAYSVGTAPGTTIGEPKFSMAANVLCVTLVAFYEDEPVMGTDATIPTHAQSDLCKSVGPASRRTNVPPGRTSSRIESNNSSVISESQDDSALGGSSCPVGNFDGHPTHSDTPTPIATEASESFTVQTLAALPGPFLFFSRFSGLLPWRSPAESHNGPNNTPTARPKHNRSTISLLDTAETARPMCIDRSAVDTGKMSPASWVAHLRRQFAELAFPRDHLCLVGGLWHVELCSHLVTTHASLSYDCCPSARLQADRYNRTQVDFSIQLFGVEVSECLFPDESVPDLSSTTGVTFVELLSFPDRSAIPGDRTFRIASSEAAAVQCNGLLSYPVSVGENLQLTAPLAEAVSNHSLRIHLAYCHVDVDLSLSDRVHRITDAIAAASEAVTKFLSLNFLNSVNGMPWWRDGERREPANTRHVAFANFSHGLEDGVSFQPSRQSHHAGASSLKQPSSSLEPTVSKPAICTTCGYPDLAGSLDLSLICVGLEVVLRFPIPLEAVQLTAPQNPSDLRTKLWSTGIPLWIERPGSISCTPDLLLSNPEVSASSRVGLAWWRRTLRPEYLRVISAKLTFSYRTPRIATTIANDSSNKPNASHAMRQTVDEEILDVRSGVYSDHRTADPNDVGQEVKDSEPQLKVTLRLLTVYVASDSSKLQSSPFLQLTSQNTSSDLITVSVRLAPLGRQELVEQQPDVATKLDDLGETPPVFSFSHERFQMGIDLASLGNPAKHVGPSASFGGQPSGRPVEWSLWRRTGPKQNPRTPFVIRRSFLQDAPKAHAKQTTYYPGDVNHMAFYRRSASMNTRYAVLCQVSTAVIHVDNKQTMDVVYLRLMYDLLLWTSLLPNDRRLRATLTRPRFASPSRPESDHRYWFLSDPAPLSFIYAHPEAAKQAAALEASSVHGATARPHGGLHFLPLGDSEDEGDDFRDGQSQSDVDENEFDAGVDSVRSRVLNGHRQSVPDLRISYPPELQTRSGRKSPHGYNKAAHFGQRSSRKKLQTGPSVSHRSDDEDDDENGAYSAASMDTTVQKQSSFCVQLDFDSVEVHVALPSPVSIRISQDDAVLLKASAVIVFLEASHDGAPNVNYATAELGTFEVLFKANPHTKPTGPHPSCPQEDTASSLWWPGLVHFSWTGAGYPLSRSQFSDSDSSIPTNGPMLTFAVRHCHIEQSITTTKAPVCRDEFNCTLRLQDTCLVHWPDLEHTVCTVDNDSGIPNWLRHLLHVLQTPSVSVISQLLPGYELPDTLLIQHIHLERIALSWSLSEDHAFPVPVRHVPKLTSQIKSIRAIVGCESVSITVNTASETGSAGASTSTSTPGMLLIAFLSNATVFLCPLYTKTTPPLPLLEHFTSQPTQFISWLNSLCLTDCVCVADLDHLEMRCFSDPIRTAQTKGVEVVTSCNTRVDVRSTNNLIRIHTCADSLVALQLLVEALTASNRCCGCGPADCCSVLASPSTANASGVVTPSVVPSPQMAPQAQGLHSILISPAHATDRPPVPGNSFSPHRQVSHRNSFDSSVANASTSSVEDLLHGAISDVELPGSSPSNKRLVHRNLPPVLDMHRKGSVLSSSPSEVNTDPTIVLEKHRSPEPRPCRTPHSDRQRKTKCPAVTTRVDRQPDPYPHSEVPSAPWNANLQTGSPPSSSSESSPNEFIIVKPSMVPSRLPLPSSPKVEFKWLVPPEDISNSGLTTPSFELRENHYHLPTVSAYNVRGTKNRMHHLFTDPPSVYPRFDWALTLYNFSLEWNLYGGTDLLTPESDVAQLTSVGNRTAISDSTKCRIHVVTDAPRKSPKTSSPTAPEEITKRTYRFRHDVPAVAGLMGTKASTDLQATANPEQALFSRKESNVTASVKRRKPASSKDLYSRGGRYRDSTKCVCLRLGNVYFRRATFPRLATRSFGPTKSFSCDPAGRYILNVGSLIVLDRVASSKINQLLYSFRVSATCPSVPHSTDAPMFRMALVCWRVASESAVPSQQAANTTRQEEDMSSVSPEVTAPAESCLSNSTVVNPTKDDKVEDCELELEAKISCQPLRINLDQNTLQFLESFQQLFTSLSVPPGQSNPSSFSSQPLTVPVHTDLQSLPRSSTPTSRATRHPSSPLQGSPSGRVAPSSPHSASKRMTTEGTPASGRPSLFIRSVIC</sequence>
<dbReference type="GO" id="GO:0000422">
    <property type="term" value="P:autophagy of mitochondrion"/>
    <property type="evidence" value="ECO:0007669"/>
    <property type="project" value="TreeGrafter"/>
</dbReference>
<evidence type="ECO:0000256" key="9">
    <source>
        <dbReference type="ARBA" id="ARBA00023136"/>
    </source>
</evidence>
<keyword evidence="8" id="KW-0445">Lipid transport</keyword>
<evidence type="ECO:0000256" key="5">
    <source>
        <dbReference type="ARBA" id="ARBA00022448"/>
    </source>
</evidence>
<dbReference type="GO" id="GO:0032266">
    <property type="term" value="F:phosphatidylinositol-3-phosphate binding"/>
    <property type="evidence" value="ECO:0007669"/>
    <property type="project" value="TreeGrafter"/>
</dbReference>
<dbReference type="GO" id="GO:0006869">
    <property type="term" value="P:lipid transport"/>
    <property type="evidence" value="ECO:0007669"/>
    <property type="project" value="UniProtKB-KW"/>
</dbReference>
<feature type="region of interest" description="Disordered" evidence="12">
    <location>
        <begin position="660"/>
        <end position="722"/>
    </location>
</feature>
<dbReference type="GO" id="GO:0061709">
    <property type="term" value="P:reticulophagy"/>
    <property type="evidence" value="ECO:0007669"/>
    <property type="project" value="TreeGrafter"/>
</dbReference>
<accession>A0A5J4NQE3</accession>
<gene>
    <name evidence="13" type="ORF">DEA37_0003714</name>
</gene>
<feature type="region of interest" description="Disordered" evidence="12">
    <location>
        <begin position="253"/>
        <end position="291"/>
    </location>
</feature>
<dbReference type="GO" id="GO:0005789">
    <property type="term" value="C:endoplasmic reticulum membrane"/>
    <property type="evidence" value="ECO:0007669"/>
    <property type="project" value="UniProtKB-SubCell"/>
</dbReference>
<keyword evidence="14" id="KW-1185">Reference proteome</keyword>
<proteinExistence type="inferred from homology"/>
<dbReference type="PANTHER" id="PTHR13190:SF1">
    <property type="entry name" value="AUTOPHAGY-RELATED 2, ISOFORM A"/>
    <property type="match status" value="1"/>
</dbReference>
<evidence type="ECO:0000256" key="11">
    <source>
        <dbReference type="ARBA" id="ARBA00024615"/>
    </source>
</evidence>
<feature type="compositionally biased region" description="Polar residues" evidence="12">
    <location>
        <begin position="2162"/>
        <end position="2174"/>
    </location>
</feature>
<evidence type="ECO:0000256" key="1">
    <source>
        <dbReference type="ARBA" id="ARBA00004406"/>
    </source>
</evidence>
<evidence type="ECO:0000256" key="12">
    <source>
        <dbReference type="SAM" id="MobiDB-lite"/>
    </source>
</evidence>
<feature type="compositionally biased region" description="Polar residues" evidence="12">
    <location>
        <begin position="2669"/>
        <end position="2695"/>
    </location>
</feature>
<evidence type="ECO:0000313" key="14">
    <source>
        <dbReference type="Proteomes" id="UP000324629"/>
    </source>
</evidence>
<evidence type="ECO:0000256" key="10">
    <source>
        <dbReference type="ARBA" id="ARBA00024479"/>
    </source>
</evidence>
<name>A0A5J4NQE3_9TREM</name>
<feature type="region of interest" description="Disordered" evidence="12">
    <location>
        <begin position="2669"/>
        <end position="2722"/>
    </location>
</feature>
<dbReference type="GO" id="GO:0043495">
    <property type="term" value="F:protein-membrane adaptor activity"/>
    <property type="evidence" value="ECO:0007669"/>
    <property type="project" value="TreeGrafter"/>
</dbReference>
<feature type="region of interest" description="Disordered" evidence="12">
    <location>
        <begin position="2436"/>
        <end position="2456"/>
    </location>
</feature>
<dbReference type="GO" id="GO:0034727">
    <property type="term" value="P:piecemeal microautophagy of the nucleus"/>
    <property type="evidence" value="ECO:0007669"/>
    <property type="project" value="TreeGrafter"/>
</dbReference>
<dbReference type="GO" id="GO:0000045">
    <property type="term" value="P:autophagosome assembly"/>
    <property type="evidence" value="ECO:0007669"/>
    <property type="project" value="TreeGrafter"/>
</dbReference>
<evidence type="ECO:0000256" key="7">
    <source>
        <dbReference type="ARBA" id="ARBA00023006"/>
    </source>
</evidence>
<keyword evidence="5" id="KW-0813">Transport</keyword>
<evidence type="ECO:0000313" key="13">
    <source>
        <dbReference type="EMBL" id="KAA3677288.1"/>
    </source>
</evidence>
<feature type="region of interest" description="Disordered" evidence="12">
    <location>
        <begin position="1507"/>
        <end position="1618"/>
    </location>
</feature>
<feature type="compositionally biased region" description="Polar residues" evidence="12">
    <location>
        <begin position="2096"/>
        <end position="2109"/>
    </location>
</feature>
<feature type="compositionally biased region" description="Low complexity" evidence="12">
    <location>
        <begin position="679"/>
        <end position="692"/>
    </location>
</feature>
<evidence type="ECO:0000256" key="8">
    <source>
        <dbReference type="ARBA" id="ARBA00023055"/>
    </source>
</evidence>
<keyword evidence="6" id="KW-0256">Endoplasmic reticulum</keyword>
<protein>
    <recommendedName>
        <fullName evidence="4">Autophagy-related protein 2</fullName>
    </recommendedName>
</protein>
<keyword evidence="9" id="KW-0472">Membrane</keyword>
<evidence type="ECO:0000256" key="4">
    <source>
        <dbReference type="ARBA" id="ARBA00018070"/>
    </source>
</evidence>
<dbReference type="InterPro" id="IPR026849">
    <property type="entry name" value="ATG2"/>
</dbReference>
<dbReference type="EMBL" id="QNGE01001573">
    <property type="protein sequence ID" value="KAA3677288.1"/>
    <property type="molecule type" value="Genomic_DNA"/>
</dbReference>
<comment type="catalytic activity">
    <reaction evidence="10">
        <text>a 1,2-diacyl-sn-glycero-3-phospho-L-serine(in) = a 1,2-diacyl-sn-glycero-3-phospho-L-serine(out)</text>
        <dbReference type="Rhea" id="RHEA:38663"/>
        <dbReference type="ChEBI" id="CHEBI:57262"/>
    </reaction>
</comment>
<feature type="region of interest" description="Disordered" evidence="12">
    <location>
        <begin position="2565"/>
        <end position="2589"/>
    </location>
</feature>
<organism evidence="13 14">
    <name type="scientific">Paragonimus westermani</name>
    <dbReference type="NCBI Taxonomy" id="34504"/>
    <lineage>
        <taxon>Eukaryota</taxon>
        <taxon>Metazoa</taxon>
        <taxon>Spiralia</taxon>
        <taxon>Lophotrochozoa</taxon>
        <taxon>Platyhelminthes</taxon>
        <taxon>Trematoda</taxon>
        <taxon>Digenea</taxon>
        <taxon>Plagiorchiida</taxon>
        <taxon>Troglotremata</taxon>
        <taxon>Troglotrematidae</taxon>
        <taxon>Paragonimus</taxon>
    </lineage>
</organism>
<feature type="compositionally biased region" description="Basic and acidic residues" evidence="12">
    <location>
        <begin position="2178"/>
        <end position="2197"/>
    </location>
</feature>
<comment type="catalytic activity">
    <reaction evidence="11">
        <text>a 1,2-diacyl-sn-glycero-3-phosphoethanolamine(in) = a 1,2-diacyl-sn-glycero-3-phosphoethanolamine(out)</text>
        <dbReference type="Rhea" id="RHEA:38895"/>
        <dbReference type="ChEBI" id="CHEBI:64612"/>
    </reaction>
</comment>
<evidence type="ECO:0000256" key="2">
    <source>
        <dbReference type="ARBA" id="ARBA00004623"/>
    </source>
</evidence>
<dbReference type="Proteomes" id="UP000324629">
    <property type="component" value="Unassembled WGS sequence"/>
</dbReference>
<comment type="subcellular location">
    <subcellularLocation>
        <location evidence="1">Endoplasmic reticulum membrane</location>
        <topology evidence="1">Peripheral membrane protein</topology>
    </subcellularLocation>
    <subcellularLocation>
        <location evidence="2">Preautophagosomal structure membrane</location>
        <topology evidence="2">Peripheral membrane protein</topology>
    </subcellularLocation>
</comment>
<keyword evidence="7" id="KW-0072">Autophagy</keyword>
<comment type="caution">
    <text evidence="13">The sequence shown here is derived from an EMBL/GenBank/DDBJ whole genome shotgun (WGS) entry which is preliminary data.</text>
</comment>
<feature type="compositionally biased region" description="Polar residues" evidence="12">
    <location>
        <begin position="1052"/>
        <end position="1062"/>
    </location>
</feature>
<reference evidence="13 14" key="1">
    <citation type="journal article" date="2019" name="Gigascience">
        <title>Whole-genome sequence of the oriental lung fluke Paragonimus westermani.</title>
        <authorList>
            <person name="Oey H."/>
            <person name="Zakrzewski M."/>
            <person name="Narain K."/>
            <person name="Devi K.R."/>
            <person name="Agatsuma T."/>
            <person name="Nawaratna S."/>
            <person name="Gobert G.N."/>
            <person name="Jones M.K."/>
            <person name="Ragan M.A."/>
            <person name="McManus D.P."/>
            <person name="Krause L."/>
        </authorList>
    </citation>
    <scope>NUCLEOTIDE SEQUENCE [LARGE SCALE GENOMIC DNA]</scope>
    <source>
        <strain evidence="13 14">IND2009</strain>
    </source>
</reference>
<feature type="compositionally biased region" description="Low complexity" evidence="12">
    <location>
        <begin position="2234"/>
        <end position="2244"/>
    </location>
</feature>
<feature type="compositionally biased region" description="Polar residues" evidence="12">
    <location>
        <begin position="2703"/>
        <end position="2716"/>
    </location>
</feature>
<feature type="region of interest" description="Disordered" evidence="12">
    <location>
        <begin position="2085"/>
        <end position="2109"/>
    </location>
</feature>
<feature type="region of interest" description="Disordered" evidence="12">
    <location>
        <begin position="2157"/>
        <end position="2244"/>
    </location>
</feature>
<comment type="similarity">
    <text evidence="3">Belongs to the ATG2 family.</text>
</comment>
<feature type="region of interest" description="Disordered" evidence="12">
    <location>
        <begin position="1039"/>
        <end position="1062"/>
    </location>
</feature>
<dbReference type="GO" id="GO:0061723">
    <property type="term" value="P:glycophagy"/>
    <property type="evidence" value="ECO:0007669"/>
    <property type="project" value="TreeGrafter"/>
</dbReference>
<dbReference type="PANTHER" id="PTHR13190">
    <property type="entry name" value="AUTOPHAGY-RELATED 2, ISOFORM A"/>
    <property type="match status" value="1"/>
</dbReference>
<dbReference type="GO" id="GO:0034045">
    <property type="term" value="C:phagophore assembly site membrane"/>
    <property type="evidence" value="ECO:0007669"/>
    <property type="project" value="UniProtKB-SubCell"/>
</dbReference>
<evidence type="ECO:0000256" key="6">
    <source>
        <dbReference type="ARBA" id="ARBA00022824"/>
    </source>
</evidence>
<dbReference type="GO" id="GO:0061908">
    <property type="term" value="C:phagophore"/>
    <property type="evidence" value="ECO:0007669"/>
    <property type="project" value="TreeGrafter"/>
</dbReference>